<dbReference type="AlphaFoldDB" id="A0AAV1J0A3"/>
<dbReference type="Pfam" id="PF07841">
    <property type="entry name" value="DM4_12"/>
    <property type="match status" value="1"/>
</dbReference>
<proteinExistence type="predicted"/>
<dbReference type="PANTHER" id="PTHR21398:SF11">
    <property type="entry name" value="HDC15381-RELATED"/>
    <property type="match status" value="1"/>
</dbReference>
<sequence length="217" mass="25154">MITVIVVCILIMQIRVMRANIPYEDICESQRVTRQVNSLPLVYPYGATYKLILGMSAPVKSKDYVSLAFVMNFQYQYIQFQNISQLSRYYIIKEVSREEREADILARKDERLIFYRAVAVLLEMKGMNGEDCVYRAICETAQFPVGDDGLFGEIFHVLLTPDYGRNRFDEDPDWREEMSPYLDAATAGRQMFDCSYVYHKCPEGEGVLELISALRDE</sequence>
<dbReference type="PANTHER" id="PTHR21398">
    <property type="entry name" value="AGAP007094-PA"/>
    <property type="match status" value="1"/>
</dbReference>
<feature type="signal peptide" evidence="1">
    <location>
        <begin position="1"/>
        <end position="19"/>
    </location>
</feature>
<keyword evidence="1" id="KW-0732">Signal</keyword>
<organism evidence="2 3">
    <name type="scientific">Leptosia nina</name>
    <dbReference type="NCBI Taxonomy" id="320188"/>
    <lineage>
        <taxon>Eukaryota</taxon>
        <taxon>Metazoa</taxon>
        <taxon>Ecdysozoa</taxon>
        <taxon>Arthropoda</taxon>
        <taxon>Hexapoda</taxon>
        <taxon>Insecta</taxon>
        <taxon>Pterygota</taxon>
        <taxon>Neoptera</taxon>
        <taxon>Endopterygota</taxon>
        <taxon>Lepidoptera</taxon>
        <taxon>Glossata</taxon>
        <taxon>Ditrysia</taxon>
        <taxon>Papilionoidea</taxon>
        <taxon>Pieridae</taxon>
        <taxon>Pierinae</taxon>
        <taxon>Leptosia</taxon>
    </lineage>
</organism>
<keyword evidence="3" id="KW-1185">Reference proteome</keyword>
<dbReference type="EMBL" id="CAVLEF010000003">
    <property type="protein sequence ID" value="CAK1542051.1"/>
    <property type="molecule type" value="Genomic_DNA"/>
</dbReference>
<evidence type="ECO:0000313" key="2">
    <source>
        <dbReference type="EMBL" id="CAK1542051.1"/>
    </source>
</evidence>
<name>A0AAV1J0A3_9NEOP</name>
<dbReference type="InterPro" id="IPR006631">
    <property type="entry name" value="DM4_12"/>
</dbReference>
<reference evidence="2 3" key="1">
    <citation type="submission" date="2023-11" db="EMBL/GenBank/DDBJ databases">
        <authorList>
            <person name="Okamura Y."/>
        </authorList>
    </citation>
    <scope>NUCLEOTIDE SEQUENCE [LARGE SCALE GENOMIC DNA]</scope>
</reference>
<gene>
    <name evidence="2" type="ORF">LNINA_LOCUS1985</name>
</gene>
<evidence type="ECO:0000313" key="3">
    <source>
        <dbReference type="Proteomes" id="UP001497472"/>
    </source>
</evidence>
<feature type="chain" id="PRO_5043483076" evidence="1">
    <location>
        <begin position="20"/>
        <end position="217"/>
    </location>
</feature>
<dbReference type="Proteomes" id="UP001497472">
    <property type="component" value="Unassembled WGS sequence"/>
</dbReference>
<protein>
    <submittedName>
        <fullName evidence="2">Uncharacterized protein</fullName>
    </submittedName>
</protein>
<comment type="caution">
    <text evidence="2">The sequence shown here is derived from an EMBL/GenBank/DDBJ whole genome shotgun (WGS) entry which is preliminary data.</text>
</comment>
<dbReference type="SMART" id="SM00718">
    <property type="entry name" value="DM4_12"/>
    <property type="match status" value="1"/>
</dbReference>
<evidence type="ECO:0000256" key="1">
    <source>
        <dbReference type="SAM" id="SignalP"/>
    </source>
</evidence>
<accession>A0AAV1J0A3</accession>